<dbReference type="Pfam" id="PF00702">
    <property type="entry name" value="Hydrolase"/>
    <property type="match status" value="1"/>
</dbReference>
<dbReference type="InterPro" id="IPR023214">
    <property type="entry name" value="HAD_sf"/>
</dbReference>
<dbReference type="SUPFAM" id="SSF56784">
    <property type="entry name" value="HAD-like"/>
    <property type="match status" value="1"/>
</dbReference>
<name>A0ABQ6IR80_9MICO</name>
<dbReference type="PANTHER" id="PTHR43611">
    <property type="entry name" value="ALPHA-D-GLUCOSE 1-PHOSPHATE PHOSPHATASE"/>
    <property type="match status" value="1"/>
</dbReference>
<dbReference type="Gene3D" id="3.40.50.1000">
    <property type="entry name" value="HAD superfamily/HAD-like"/>
    <property type="match status" value="1"/>
</dbReference>
<accession>A0ABQ6IR80</accession>
<dbReference type="SFLD" id="SFLDG01129">
    <property type="entry name" value="C1.5:_HAD__Beta-PGM__Phosphata"/>
    <property type="match status" value="1"/>
</dbReference>
<dbReference type="SFLD" id="SFLDS00003">
    <property type="entry name" value="Haloacid_Dehalogenase"/>
    <property type="match status" value="1"/>
</dbReference>
<evidence type="ECO:0000313" key="2">
    <source>
        <dbReference type="Proteomes" id="UP001157126"/>
    </source>
</evidence>
<dbReference type="Proteomes" id="UP001157126">
    <property type="component" value="Unassembled WGS sequence"/>
</dbReference>
<comment type="caution">
    <text evidence="1">The sequence shown here is derived from an EMBL/GenBank/DDBJ whole genome shotgun (WGS) entry which is preliminary data.</text>
</comment>
<gene>
    <name evidence="1" type="ORF">GCM10025883_20090</name>
</gene>
<dbReference type="PANTHER" id="PTHR43611:SF3">
    <property type="entry name" value="FLAVIN MONONUCLEOTIDE HYDROLASE 1, CHLOROPLATIC"/>
    <property type="match status" value="1"/>
</dbReference>
<reference evidence="2" key="1">
    <citation type="journal article" date="2019" name="Int. J. Syst. Evol. Microbiol.">
        <title>The Global Catalogue of Microorganisms (GCM) 10K type strain sequencing project: providing services to taxonomists for standard genome sequencing and annotation.</title>
        <authorList>
            <consortium name="The Broad Institute Genomics Platform"/>
            <consortium name="The Broad Institute Genome Sequencing Center for Infectious Disease"/>
            <person name="Wu L."/>
            <person name="Ma J."/>
        </authorList>
    </citation>
    <scope>NUCLEOTIDE SEQUENCE [LARGE SCALE GENOMIC DNA]</scope>
    <source>
        <strain evidence="2">NBRC 113072</strain>
    </source>
</reference>
<evidence type="ECO:0008006" key="3">
    <source>
        <dbReference type="Google" id="ProtNLM"/>
    </source>
</evidence>
<organism evidence="1 2">
    <name type="scientific">Mobilicoccus caccae</name>
    <dbReference type="NCBI Taxonomy" id="1859295"/>
    <lineage>
        <taxon>Bacteria</taxon>
        <taxon>Bacillati</taxon>
        <taxon>Actinomycetota</taxon>
        <taxon>Actinomycetes</taxon>
        <taxon>Micrococcales</taxon>
        <taxon>Dermatophilaceae</taxon>
        <taxon>Mobilicoccus</taxon>
    </lineage>
</organism>
<dbReference type="EMBL" id="BSUO01000001">
    <property type="protein sequence ID" value="GMA39964.1"/>
    <property type="molecule type" value="Genomic_DNA"/>
</dbReference>
<dbReference type="NCBIfam" id="TIGR01509">
    <property type="entry name" value="HAD-SF-IA-v3"/>
    <property type="match status" value="1"/>
</dbReference>
<keyword evidence="2" id="KW-1185">Reference proteome</keyword>
<proteinExistence type="predicted"/>
<dbReference type="InterPro" id="IPR036412">
    <property type="entry name" value="HAD-like_sf"/>
</dbReference>
<dbReference type="PRINTS" id="PR00413">
    <property type="entry name" value="HADHALOGNASE"/>
</dbReference>
<dbReference type="InterPro" id="IPR006439">
    <property type="entry name" value="HAD-SF_hydro_IA"/>
</dbReference>
<sequence>MKGHQEVHTVLFDADGVLQWPASGWLEVWEPFAGGDLETFVADMFHAEKASLEGRERVHDGVTRYLAERGLDVGAVDEIVKAWAMIELFGESFELIAAIRAAGVRCHLATNQQSFRRDIMLDLGYADHFDELFFSCDLGVAKPDPRYFEAILDRLGHGPEGVVFIDDRLDNVEAARSVGIDAHPHDHHDSADQGVGDLRALLRRVGVPGV</sequence>
<dbReference type="RefSeq" id="WP_284303751.1">
    <property type="nucleotide sequence ID" value="NZ_BSUO01000001.1"/>
</dbReference>
<dbReference type="NCBIfam" id="TIGR01549">
    <property type="entry name" value="HAD-SF-IA-v1"/>
    <property type="match status" value="1"/>
</dbReference>
<protein>
    <recommendedName>
        <fullName evidence="3">Hydrolase of the HAD superfamily</fullName>
    </recommendedName>
</protein>
<evidence type="ECO:0000313" key="1">
    <source>
        <dbReference type="EMBL" id="GMA39964.1"/>
    </source>
</evidence>